<comment type="subunit">
    <text evidence="18">Heterotetramer with CBR4; contains two molecules of HSD17B8 and CBR4.</text>
</comment>
<reference evidence="26 27" key="1">
    <citation type="submission" date="2023-03" db="EMBL/GenBank/DDBJ databases">
        <title>High-quality genome of Scylla paramamosain provides insights in environmental adaptation.</title>
        <authorList>
            <person name="Zhang L."/>
        </authorList>
    </citation>
    <scope>NUCLEOTIDE SEQUENCE [LARGE SCALE GENOMIC DNA]</scope>
    <source>
        <strain evidence="26">LZ_2023a</strain>
        <tissue evidence="26">Muscle</tissue>
    </source>
</reference>
<evidence type="ECO:0000256" key="5">
    <source>
        <dbReference type="ARBA" id="ARBA00022516"/>
    </source>
</evidence>
<dbReference type="GO" id="GO:0006633">
    <property type="term" value="P:fatty acid biosynthetic process"/>
    <property type="evidence" value="ECO:0007669"/>
    <property type="project" value="UniProtKB-KW"/>
</dbReference>
<evidence type="ECO:0000256" key="10">
    <source>
        <dbReference type="ARBA" id="ARBA00023098"/>
    </source>
</evidence>
<evidence type="ECO:0000256" key="12">
    <source>
        <dbReference type="ARBA" id="ARBA00023160"/>
    </source>
</evidence>
<evidence type="ECO:0000256" key="6">
    <source>
        <dbReference type="ARBA" id="ARBA00022553"/>
    </source>
</evidence>
<dbReference type="Proteomes" id="UP001487740">
    <property type="component" value="Unassembled WGS sequence"/>
</dbReference>
<dbReference type="Pfam" id="PF13561">
    <property type="entry name" value="adh_short_C2"/>
    <property type="match status" value="1"/>
</dbReference>
<comment type="catalytic activity">
    <reaction evidence="15">
        <text>testosterone + NAD(+) = androst-4-ene-3,17-dione + NADH + H(+)</text>
        <dbReference type="Rhea" id="RHEA:14929"/>
        <dbReference type="ChEBI" id="CHEBI:15378"/>
        <dbReference type="ChEBI" id="CHEBI:16422"/>
        <dbReference type="ChEBI" id="CHEBI:17347"/>
        <dbReference type="ChEBI" id="CHEBI:57540"/>
        <dbReference type="ChEBI" id="CHEBI:57945"/>
        <dbReference type="EC" id="1.1.1.239"/>
    </reaction>
    <physiologicalReaction direction="left-to-right" evidence="15">
        <dbReference type="Rhea" id="RHEA:14930"/>
    </physiologicalReaction>
</comment>
<dbReference type="GO" id="GO:0005759">
    <property type="term" value="C:mitochondrial matrix"/>
    <property type="evidence" value="ECO:0007669"/>
    <property type="project" value="UniProtKB-SubCell"/>
</dbReference>
<dbReference type="GO" id="GO:0008210">
    <property type="term" value="P:estrogen metabolic process"/>
    <property type="evidence" value="ECO:0007669"/>
    <property type="project" value="UniProtKB-ARBA"/>
</dbReference>
<evidence type="ECO:0000256" key="24">
    <source>
        <dbReference type="ARBA" id="ARBA00083097"/>
    </source>
</evidence>
<evidence type="ECO:0000256" key="11">
    <source>
        <dbReference type="ARBA" id="ARBA00023128"/>
    </source>
</evidence>
<sequence>MAPCDFNGQVALVTGGGGGIGCAVCLLLAQEGAHVMVTDINLEAARQTLSKLSSPEKHLALNMDVTQQSSVEGAIAASRDRYGVSPSLLVNSAGIAHISPFLDITRPQLDKMIDVNLKGTFLVTQVVTRALLEEGRGSGEGRGAIVNISSIAGKAGFSDRSHYVATKGGVIAFTKACATEMAKKGIRVNCVLPGYVATPLTEGIDQNILKWYLNKTPLGRPANPAEVAEVIVFLLSRRSSYMVGSCLEVSGGADM</sequence>
<dbReference type="EMBL" id="JARAKH010000018">
    <property type="protein sequence ID" value="KAK8394697.1"/>
    <property type="molecule type" value="Genomic_DNA"/>
</dbReference>
<evidence type="ECO:0000256" key="25">
    <source>
        <dbReference type="ARBA" id="ARBA00083258"/>
    </source>
</evidence>
<dbReference type="Gene3D" id="3.40.50.720">
    <property type="entry name" value="NAD(P)-binding Rossmann-like Domain"/>
    <property type="match status" value="1"/>
</dbReference>
<dbReference type="PANTHER" id="PTHR42760:SF83">
    <property type="entry name" value="(3R)-3-HYDROXYACYL-COA DEHYDROGENASE"/>
    <property type="match status" value="1"/>
</dbReference>
<protein>
    <recommendedName>
        <fullName evidence="20">(3R)-3-hydroxyacyl-CoA dehydrogenase</fullName>
        <ecNumber evidence="19">1.1.1.239</ecNumber>
        <ecNumber evidence="4">1.1.1.n12</ecNumber>
    </recommendedName>
    <alternativeName>
        <fullName evidence="22">17-beta-hydroxysteroid dehydrogenase 8</fullName>
    </alternativeName>
    <alternativeName>
        <fullName evidence="21">3-ketoacyl-[acyl-carrier-protein] reductase alpha subunit</fullName>
    </alternativeName>
    <alternativeName>
        <fullName evidence="24">3-oxoacyl-[acyl-carrier-protein] reductase</fullName>
    </alternativeName>
    <alternativeName>
        <fullName evidence="25">Estradiol 17-beta-dehydrogenase 8</fullName>
    </alternativeName>
    <alternativeName>
        <fullName evidence="23">Testosterone 17-beta-dehydrogenase 8</fullName>
    </alternativeName>
</protein>
<keyword evidence="10" id="KW-0443">Lipid metabolism</keyword>
<organism evidence="26 27">
    <name type="scientific">Scylla paramamosain</name>
    <name type="common">Mud crab</name>
    <dbReference type="NCBI Taxonomy" id="85552"/>
    <lineage>
        <taxon>Eukaryota</taxon>
        <taxon>Metazoa</taxon>
        <taxon>Ecdysozoa</taxon>
        <taxon>Arthropoda</taxon>
        <taxon>Crustacea</taxon>
        <taxon>Multicrustacea</taxon>
        <taxon>Malacostraca</taxon>
        <taxon>Eumalacostraca</taxon>
        <taxon>Eucarida</taxon>
        <taxon>Decapoda</taxon>
        <taxon>Pleocyemata</taxon>
        <taxon>Brachyura</taxon>
        <taxon>Eubrachyura</taxon>
        <taxon>Portunoidea</taxon>
        <taxon>Portunidae</taxon>
        <taxon>Portuninae</taxon>
        <taxon>Scylla</taxon>
    </lineage>
</organism>
<comment type="catalytic activity">
    <reaction evidence="16">
        <text>17beta-hydroxy-5alpha-androstan-3-one + NAD(+) = 5alpha-androstan-3,17-dione + NADH + H(+)</text>
        <dbReference type="Rhea" id="RHEA:41992"/>
        <dbReference type="ChEBI" id="CHEBI:15378"/>
        <dbReference type="ChEBI" id="CHEBI:15994"/>
        <dbReference type="ChEBI" id="CHEBI:16330"/>
        <dbReference type="ChEBI" id="CHEBI:57540"/>
        <dbReference type="ChEBI" id="CHEBI:57945"/>
    </reaction>
    <physiologicalReaction direction="left-to-right" evidence="16">
        <dbReference type="Rhea" id="RHEA:41993"/>
    </physiologicalReaction>
</comment>
<comment type="caution">
    <text evidence="26">The sequence shown here is derived from an EMBL/GenBank/DDBJ whole genome shotgun (WGS) entry which is preliminary data.</text>
</comment>
<evidence type="ECO:0000313" key="27">
    <source>
        <dbReference type="Proteomes" id="UP001487740"/>
    </source>
</evidence>
<keyword evidence="6" id="KW-0597">Phosphoprotein</keyword>
<keyword evidence="5" id="KW-0444">Lipid biosynthesis</keyword>
<comment type="catalytic activity">
    <reaction evidence="14">
        <text>17beta-estradiol + NAD(+) = estrone + NADH + H(+)</text>
        <dbReference type="Rhea" id="RHEA:24612"/>
        <dbReference type="ChEBI" id="CHEBI:15378"/>
        <dbReference type="ChEBI" id="CHEBI:16469"/>
        <dbReference type="ChEBI" id="CHEBI:17263"/>
        <dbReference type="ChEBI" id="CHEBI:57540"/>
        <dbReference type="ChEBI" id="CHEBI:57945"/>
        <dbReference type="EC" id="1.1.1.62"/>
    </reaction>
    <physiologicalReaction direction="left-to-right" evidence="14">
        <dbReference type="Rhea" id="RHEA:24613"/>
    </physiologicalReaction>
    <physiologicalReaction direction="right-to-left" evidence="14">
        <dbReference type="Rhea" id="RHEA:24614"/>
    </physiologicalReaction>
</comment>
<dbReference type="EC" id="1.1.1.239" evidence="19"/>
<dbReference type="EC" id="1.1.1.n12" evidence="4"/>
<comment type="similarity">
    <text evidence="3">Belongs to the short-chain dehydrogenases/reductases (SDR) family.</text>
</comment>
<dbReference type="GO" id="GO:0004303">
    <property type="term" value="F:estradiol 17-beta-dehydrogenase [NAD(P)+] activity"/>
    <property type="evidence" value="ECO:0007669"/>
    <property type="project" value="UniProtKB-EC"/>
</dbReference>
<evidence type="ECO:0000256" key="17">
    <source>
        <dbReference type="ARBA" id="ARBA00052680"/>
    </source>
</evidence>
<evidence type="ECO:0000256" key="9">
    <source>
        <dbReference type="ARBA" id="ARBA00023027"/>
    </source>
</evidence>
<dbReference type="InterPro" id="IPR002347">
    <property type="entry name" value="SDR_fam"/>
</dbReference>
<dbReference type="GO" id="GO:0048038">
    <property type="term" value="F:quinone binding"/>
    <property type="evidence" value="ECO:0007669"/>
    <property type="project" value="TreeGrafter"/>
</dbReference>
<evidence type="ECO:0000256" key="3">
    <source>
        <dbReference type="ARBA" id="ARBA00006484"/>
    </source>
</evidence>
<keyword evidence="27" id="KW-1185">Reference proteome</keyword>
<dbReference type="PRINTS" id="PR00081">
    <property type="entry name" value="GDHRDH"/>
</dbReference>
<evidence type="ECO:0000256" key="2">
    <source>
        <dbReference type="ARBA" id="ARBA00005194"/>
    </source>
</evidence>
<evidence type="ECO:0000313" key="26">
    <source>
        <dbReference type="EMBL" id="KAK8394697.1"/>
    </source>
</evidence>
<evidence type="ECO:0000256" key="1">
    <source>
        <dbReference type="ARBA" id="ARBA00004305"/>
    </source>
</evidence>
<evidence type="ECO:0000256" key="4">
    <source>
        <dbReference type="ARBA" id="ARBA00012456"/>
    </source>
</evidence>
<evidence type="ECO:0000256" key="22">
    <source>
        <dbReference type="ARBA" id="ARBA00081419"/>
    </source>
</evidence>
<evidence type="ECO:0000256" key="15">
    <source>
        <dbReference type="ARBA" id="ARBA00050232"/>
    </source>
</evidence>
<evidence type="ECO:0000256" key="19">
    <source>
        <dbReference type="ARBA" id="ARBA00066822"/>
    </source>
</evidence>
<gene>
    <name evidence="26" type="ORF">O3P69_005879</name>
</gene>
<comment type="catalytic activity">
    <reaction evidence="17">
        <text>a (3R)-3-hydroxyacyl-CoA + NAD(+) = a 3-oxoacyl-CoA + NADH + H(+)</text>
        <dbReference type="Rhea" id="RHEA:32711"/>
        <dbReference type="ChEBI" id="CHEBI:15378"/>
        <dbReference type="ChEBI" id="CHEBI:57319"/>
        <dbReference type="ChEBI" id="CHEBI:57540"/>
        <dbReference type="ChEBI" id="CHEBI:57945"/>
        <dbReference type="ChEBI" id="CHEBI:90726"/>
        <dbReference type="EC" id="1.1.1.n12"/>
    </reaction>
    <physiologicalReaction direction="left-to-right" evidence="17">
        <dbReference type="Rhea" id="RHEA:32712"/>
    </physiologicalReaction>
</comment>
<evidence type="ECO:0000256" key="13">
    <source>
        <dbReference type="ARBA" id="ARBA00037929"/>
    </source>
</evidence>
<keyword evidence="7" id="KW-0276">Fatty acid metabolism</keyword>
<dbReference type="PRINTS" id="PR00080">
    <property type="entry name" value="SDRFAMILY"/>
</dbReference>
<name>A0AAW0U8L6_SCYPA</name>
<dbReference type="InterPro" id="IPR036291">
    <property type="entry name" value="NAD(P)-bd_dom_sf"/>
</dbReference>
<evidence type="ECO:0000256" key="20">
    <source>
        <dbReference type="ARBA" id="ARBA00070911"/>
    </source>
</evidence>
<dbReference type="FunFam" id="3.40.50.720:FF:000231">
    <property type="entry name" value="Estradiol 17-beta-dehydrogenase 8"/>
    <property type="match status" value="1"/>
</dbReference>
<keyword evidence="11" id="KW-0496">Mitochondrion</keyword>
<keyword evidence="9" id="KW-0520">NAD</keyword>
<keyword evidence="8" id="KW-0560">Oxidoreductase</keyword>
<evidence type="ECO:0000256" key="7">
    <source>
        <dbReference type="ARBA" id="ARBA00022832"/>
    </source>
</evidence>
<evidence type="ECO:0000256" key="16">
    <source>
        <dbReference type="ARBA" id="ARBA00050435"/>
    </source>
</evidence>
<dbReference type="AlphaFoldDB" id="A0AAW0U8L6"/>
<dbReference type="PANTHER" id="PTHR42760">
    <property type="entry name" value="SHORT-CHAIN DEHYDROGENASES/REDUCTASES FAMILY MEMBER"/>
    <property type="match status" value="1"/>
</dbReference>
<evidence type="ECO:0000256" key="21">
    <source>
        <dbReference type="ARBA" id="ARBA00077835"/>
    </source>
</evidence>
<dbReference type="GO" id="GO:0047035">
    <property type="term" value="F:testosterone dehydrogenase (NAD+) activity"/>
    <property type="evidence" value="ECO:0007669"/>
    <property type="project" value="UniProtKB-EC"/>
</dbReference>
<proteinExistence type="inferred from homology"/>
<evidence type="ECO:0000256" key="18">
    <source>
        <dbReference type="ARBA" id="ARBA00065174"/>
    </source>
</evidence>
<evidence type="ECO:0000256" key="14">
    <source>
        <dbReference type="ARBA" id="ARBA00049069"/>
    </source>
</evidence>
<comment type="pathway">
    <text evidence="13">Steroid biosynthesis; estrogen biosynthesis.</text>
</comment>
<evidence type="ECO:0000256" key="23">
    <source>
        <dbReference type="ARBA" id="ARBA00081936"/>
    </source>
</evidence>
<dbReference type="SUPFAM" id="SSF51735">
    <property type="entry name" value="NAD(P)-binding Rossmann-fold domains"/>
    <property type="match status" value="1"/>
</dbReference>
<comment type="subcellular location">
    <subcellularLocation>
        <location evidence="1">Mitochondrion matrix</location>
    </subcellularLocation>
</comment>
<evidence type="ECO:0000256" key="8">
    <source>
        <dbReference type="ARBA" id="ARBA00023002"/>
    </source>
</evidence>
<keyword evidence="12" id="KW-0275">Fatty acid biosynthesis</keyword>
<accession>A0AAW0U8L6</accession>
<comment type="pathway">
    <text evidence="2">Lipid metabolism; fatty acid biosynthesis.</text>
</comment>